<dbReference type="Gene3D" id="3.10.100.10">
    <property type="entry name" value="Mannose-Binding Protein A, subunit A"/>
    <property type="match status" value="1"/>
</dbReference>
<proteinExistence type="predicted"/>
<reference evidence="6" key="2">
    <citation type="submission" date="2025-08" db="UniProtKB">
        <authorList>
            <consortium name="RefSeq"/>
        </authorList>
    </citation>
    <scope>IDENTIFICATION</scope>
    <source>
        <strain evidence="6">S238N-H82</strain>
        <tissue evidence="6">Testes</tissue>
    </source>
</reference>
<dbReference type="SMART" id="SM00034">
    <property type="entry name" value="CLECT"/>
    <property type="match status" value="1"/>
</dbReference>
<dbReference type="InterPro" id="IPR018378">
    <property type="entry name" value="C-type_lectin_CS"/>
</dbReference>
<dbReference type="PROSITE" id="PS50041">
    <property type="entry name" value="C_TYPE_LECTIN_2"/>
    <property type="match status" value="1"/>
</dbReference>
<feature type="transmembrane region" description="Helical" evidence="3">
    <location>
        <begin position="113"/>
        <end position="136"/>
    </location>
</feature>
<accession>A0A9J7HPL9</accession>
<keyword evidence="3" id="KW-0812">Transmembrane</keyword>
<sequence>MDGEAEPVGASGAGPSNGKTRNPPFKSCQTRKISIHYCNNPSHSCKEESSKISDTYEEAQNVYFTIRDEDLPPPPQVSNQADPEALSRPDNGDAGDSTKICSIIFGSYLCRGFIIAAAVMAVIVTGVVVGLIFTAAPENEAEHSLAASHNLTTAILLANVSTTEPAMTKIWVPPTSVHLMSNKSTANKALTRNGCQTGYKLLLTTCIRVDFRQKNYWGAREACEREGATLAMPKTKELDLALRNLVSKEGHNLEPWIGLKDNNYFRLLKRQWQWEDGSALRNYKGWNPGVPNNRRLTHRTRLCVHYWPGRTGYPMWNDLGCSRRRGFICQTFLA</sequence>
<dbReference type="SUPFAM" id="SSF56436">
    <property type="entry name" value="C-type lectin-like"/>
    <property type="match status" value="1"/>
</dbReference>
<reference evidence="5" key="1">
    <citation type="journal article" date="2020" name="Nat. Ecol. Evol.">
        <title>Deeply conserved synteny resolves early events in vertebrate evolution.</title>
        <authorList>
            <person name="Simakov O."/>
            <person name="Marletaz F."/>
            <person name="Yue J.X."/>
            <person name="O'Connell B."/>
            <person name="Jenkins J."/>
            <person name="Brandt A."/>
            <person name="Calef R."/>
            <person name="Tung C.H."/>
            <person name="Huang T.K."/>
            <person name="Schmutz J."/>
            <person name="Satoh N."/>
            <person name="Yu J.K."/>
            <person name="Putnam N.H."/>
            <person name="Green R.E."/>
            <person name="Rokhsar D.S."/>
        </authorList>
    </citation>
    <scope>NUCLEOTIDE SEQUENCE [LARGE SCALE GENOMIC DNA]</scope>
    <source>
        <strain evidence="5">S238N-H82</strain>
    </source>
</reference>
<evidence type="ECO:0000313" key="5">
    <source>
        <dbReference type="Proteomes" id="UP000001554"/>
    </source>
</evidence>
<evidence type="ECO:0000256" key="2">
    <source>
        <dbReference type="SAM" id="MobiDB-lite"/>
    </source>
</evidence>
<dbReference type="InterPro" id="IPR050801">
    <property type="entry name" value="Ca-Dep_Lectins_ImmuneDev"/>
</dbReference>
<gene>
    <name evidence="6" type="primary">LOC118406262</name>
</gene>
<feature type="region of interest" description="Disordered" evidence="2">
    <location>
        <begin position="1"/>
        <end position="26"/>
    </location>
</feature>
<dbReference type="PANTHER" id="PTHR22801">
    <property type="entry name" value="LITHOSTATHINE"/>
    <property type="match status" value="1"/>
</dbReference>
<dbReference type="InterPro" id="IPR001304">
    <property type="entry name" value="C-type_lectin-like"/>
</dbReference>
<dbReference type="KEGG" id="bfo:118406262"/>
<dbReference type="CDD" id="cd00037">
    <property type="entry name" value="CLECT"/>
    <property type="match status" value="1"/>
</dbReference>
<dbReference type="PANTHER" id="PTHR22801:SF63">
    <property type="entry name" value="C-TYPE LECTIN DOMAIN-CONTAINING PROTEIN"/>
    <property type="match status" value="1"/>
</dbReference>
<dbReference type="OMA" id="AVHENCR"/>
<dbReference type="Pfam" id="PF00059">
    <property type="entry name" value="Lectin_C"/>
    <property type="match status" value="1"/>
</dbReference>
<evidence type="ECO:0000256" key="3">
    <source>
        <dbReference type="SAM" id="Phobius"/>
    </source>
</evidence>
<feature type="region of interest" description="Disordered" evidence="2">
    <location>
        <begin position="68"/>
        <end position="94"/>
    </location>
</feature>
<dbReference type="GeneID" id="118406262"/>
<dbReference type="InterPro" id="IPR016186">
    <property type="entry name" value="C-type_lectin-like/link_sf"/>
</dbReference>
<feature type="domain" description="C-type lectin" evidence="4">
    <location>
        <begin position="202"/>
        <end position="330"/>
    </location>
</feature>
<keyword evidence="1" id="KW-1015">Disulfide bond</keyword>
<dbReference type="AlphaFoldDB" id="A0A9J7HPL9"/>
<keyword evidence="5" id="KW-1185">Reference proteome</keyword>
<dbReference type="Proteomes" id="UP000001554">
    <property type="component" value="Chromosome 18"/>
</dbReference>
<evidence type="ECO:0000259" key="4">
    <source>
        <dbReference type="PROSITE" id="PS50041"/>
    </source>
</evidence>
<evidence type="ECO:0000313" key="6">
    <source>
        <dbReference type="RefSeq" id="XP_035662085.1"/>
    </source>
</evidence>
<protein>
    <submittedName>
        <fullName evidence="6">Uncharacterized protein LOC118406262 isoform X1</fullName>
    </submittedName>
</protein>
<dbReference type="InterPro" id="IPR016187">
    <property type="entry name" value="CTDL_fold"/>
</dbReference>
<dbReference type="RefSeq" id="XP_035662085.1">
    <property type="nucleotide sequence ID" value="XM_035806192.1"/>
</dbReference>
<dbReference type="PROSITE" id="PS00615">
    <property type="entry name" value="C_TYPE_LECTIN_1"/>
    <property type="match status" value="1"/>
</dbReference>
<dbReference type="OrthoDB" id="7357196at2759"/>
<evidence type="ECO:0000256" key="1">
    <source>
        <dbReference type="ARBA" id="ARBA00023157"/>
    </source>
</evidence>
<name>A0A9J7HPL9_BRAFL</name>
<keyword evidence="3" id="KW-0472">Membrane</keyword>
<organism evidence="5 6">
    <name type="scientific">Branchiostoma floridae</name>
    <name type="common">Florida lancelet</name>
    <name type="synonym">Amphioxus</name>
    <dbReference type="NCBI Taxonomy" id="7739"/>
    <lineage>
        <taxon>Eukaryota</taxon>
        <taxon>Metazoa</taxon>
        <taxon>Chordata</taxon>
        <taxon>Cephalochordata</taxon>
        <taxon>Leptocardii</taxon>
        <taxon>Amphioxiformes</taxon>
        <taxon>Branchiostomatidae</taxon>
        <taxon>Branchiostoma</taxon>
    </lineage>
</organism>
<keyword evidence="3" id="KW-1133">Transmembrane helix</keyword>